<dbReference type="EMBL" id="JH993811">
    <property type="protein sequence ID" value="ELQ76833.1"/>
    <property type="molecule type" value="Genomic_DNA"/>
</dbReference>
<evidence type="ECO:0000313" key="2">
    <source>
        <dbReference type="Proteomes" id="UP000011185"/>
    </source>
</evidence>
<accession>L7JZE5</accession>
<dbReference type="HOGENOM" id="CLU_1732774_0_0_1"/>
<dbReference type="VEuPathDB" id="MicrosporidiaDB:THOM_0156"/>
<reference evidence="1 2" key="1">
    <citation type="journal article" date="2012" name="PLoS Pathog.">
        <title>The genome of the obligate intracellular parasite Trachipleistophora hominis: new insights into microsporidian genome dynamics and reductive evolution.</title>
        <authorList>
            <person name="Heinz E."/>
            <person name="Williams T.A."/>
            <person name="Nakjang S."/>
            <person name="Noel C.J."/>
            <person name="Swan D.C."/>
            <person name="Goldberg A.V."/>
            <person name="Harris S.R."/>
            <person name="Weinmaier T."/>
            <person name="Markert S."/>
            <person name="Becher D."/>
            <person name="Bernhardt J."/>
            <person name="Dagan T."/>
            <person name="Hacker C."/>
            <person name="Lucocq J.M."/>
            <person name="Schweder T."/>
            <person name="Rattei T."/>
            <person name="Hall N."/>
            <person name="Hirt R.P."/>
            <person name="Embley T.M."/>
        </authorList>
    </citation>
    <scope>NUCLEOTIDE SEQUENCE [LARGE SCALE GENOMIC DNA]</scope>
</reference>
<proteinExistence type="predicted"/>
<organism evidence="1 2">
    <name type="scientific">Trachipleistophora hominis</name>
    <name type="common">Microsporidian parasite</name>
    <dbReference type="NCBI Taxonomy" id="72359"/>
    <lineage>
        <taxon>Eukaryota</taxon>
        <taxon>Fungi</taxon>
        <taxon>Fungi incertae sedis</taxon>
        <taxon>Microsporidia</taxon>
        <taxon>Pleistophoridae</taxon>
        <taxon>Trachipleistophora</taxon>
    </lineage>
</organism>
<evidence type="ECO:0000313" key="1">
    <source>
        <dbReference type="EMBL" id="ELQ76833.1"/>
    </source>
</evidence>
<name>L7JZE5_TRAHO</name>
<keyword evidence="2" id="KW-1185">Reference proteome</keyword>
<dbReference type="AlphaFoldDB" id="L7JZE5"/>
<sequence length="151" mass="17206">MHIGSYQPILHTVKTFFQHSSQEMDENRENNTLINDDGINTFVGESFVEVNTRSRADDNLYSTGNVAKMNGLESAKHVISEKTGANRTTSTEKIPYVTDSSGRYDLGIRQEQQNVTPRENRVNKYYTNFIAKYVKRGHQSVGITNRNKNDN</sequence>
<gene>
    <name evidence="1" type="ORF">THOM_0156</name>
</gene>
<protein>
    <submittedName>
        <fullName evidence="1">Uncharacterized protein</fullName>
    </submittedName>
</protein>
<dbReference type="Proteomes" id="UP000011185">
    <property type="component" value="Unassembled WGS sequence"/>
</dbReference>
<dbReference type="InParanoid" id="L7JZE5"/>